<accession>A0ABT9IZF5</accession>
<evidence type="ECO:0000313" key="2">
    <source>
        <dbReference type="Proteomes" id="UP001231941"/>
    </source>
</evidence>
<name>A0ABT9IZF5_9BACL</name>
<keyword evidence="2" id="KW-1185">Reference proteome</keyword>
<protein>
    <submittedName>
        <fullName evidence="1">Uncharacterized protein</fullName>
    </submittedName>
</protein>
<sequence>MRKHLRFLRRLYTYCMLQLDKVVELFSFFQQAKPFNGTLYNIDEFESVTIDNPNRKAIDYIQLDKRNGAIKFTIDTKTMRGLAHSNYIYFLMIRDQNIHDSLEDNFFLCFYNVSERRLKTWLSTDGKSNNIIISTNRFKAKRKREVIFEWEENGFFSIYFNNRLVEKVAIGQFTMHPVRICIGENMEHNFPSRYSKYKMYNLAVSGHEDSFI</sequence>
<dbReference type="RefSeq" id="WP_305992014.1">
    <property type="nucleotide sequence ID" value="NZ_JAVAMP010000004.1"/>
</dbReference>
<dbReference type="EMBL" id="JAVAMP010000004">
    <property type="protein sequence ID" value="MDP5274707.1"/>
    <property type="molecule type" value="Genomic_DNA"/>
</dbReference>
<gene>
    <name evidence="1" type="ORF">Q5Y73_11345</name>
</gene>
<comment type="caution">
    <text evidence="1">The sequence shown here is derived from an EMBL/GenBank/DDBJ whole genome shotgun (WGS) entry which is preliminary data.</text>
</comment>
<proteinExistence type="predicted"/>
<reference evidence="1 2" key="1">
    <citation type="submission" date="2023-08" db="EMBL/GenBank/DDBJ databases">
        <authorList>
            <person name="Park J.-S."/>
        </authorList>
    </citation>
    <scope>NUCLEOTIDE SEQUENCE [LARGE SCALE GENOMIC DNA]</scope>
    <source>
        <strain evidence="1 2">2205SS18-9</strain>
    </source>
</reference>
<dbReference type="Proteomes" id="UP001231941">
    <property type="component" value="Unassembled WGS sequence"/>
</dbReference>
<organism evidence="1 2">
    <name type="scientific">Chengkuizengella axinellae</name>
    <dbReference type="NCBI Taxonomy" id="3064388"/>
    <lineage>
        <taxon>Bacteria</taxon>
        <taxon>Bacillati</taxon>
        <taxon>Bacillota</taxon>
        <taxon>Bacilli</taxon>
        <taxon>Bacillales</taxon>
        <taxon>Paenibacillaceae</taxon>
        <taxon>Chengkuizengella</taxon>
    </lineage>
</organism>
<evidence type="ECO:0000313" key="1">
    <source>
        <dbReference type="EMBL" id="MDP5274707.1"/>
    </source>
</evidence>